<dbReference type="PROSITE" id="PS51746">
    <property type="entry name" value="PPM_2"/>
    <property type="match status" value="1"/>
</dbReference>
<dbReference type="EMBL" id="NBZD01000001">
    <property type="protein sequence ID" value="PNH19912.1"/>
    <property type="molecule type" value="Genomic_DNA"/>
</dbReference>
<organism evidence="2 3">
    <name type="scientific">Mageeibacillus indolicus</name>
    <dbReference type="NCBI Taxonomy" id="884684"/>
    <lineage>
        <taxon>Bacteria</taxon>
        <taxon>Bacillati</taxon>
        <taxon>Bacillota</taxon>
        <taxon>Clostridia</taxon>
        <taxon>Eubacteriales</taxon>
        <taxon>Oscillospiraceae</taxon>
        <taxon>Mageeibacillus</taxon>
    </lineage>
</organism>
<evidence type="ECO:0000259" key="1">
    <source>
        <dbReference type="PROSITE" id="PS51746"/>
    </source>
</evidence>
<sequence length="245" mass="26326">MSVLFAGKSDCGLIRKNNEDSFVIIPDLAGGSGVVLADGMGGHNKGELASSVAATYAAGSLRKEINSHLSPREMGEILAEIAERANVKVYLESLLSPQNTGMGTTLTIGLVMDDLLIISHVGDCRVYRKHKSKLQVLTTDHTLTNALLRRGEITPEQALHHSGRHIITRALGVAEYISADVYVYKLSLGDRLMFCTDGLYGYATDQEIYEILSNSTDPTSCAQNLIDQANQNGGGDNVTVVVGFI</sequence>
<protein>
    <recommendedName>
        <fullName evidence="1">PPM-type phosphatase domain-containing protein</fullName>
    </recommendedName>
</protein>
<evidence type="ECO:0000313" key="2">
    <source>
        <dbReference type="EMBL" id="PNH19912.1"/>
    </source>
</evidence>
<dbReference type="Gene3D" id="3.60.40.10">
    <property type="entry name" value="PPM-type phosphatase domain"/>
    <property type="match status" value="1"/>
</dbReference>
<comment type="caution">
    <text evidence="2">The sequence shown here is derived from an EMBL/GenBank/DDBJ whole genome shotgun (WGS) entry which is preliminary data.</text>
</comment>
<dbReference type="CDD" id="cd00143">
    <property type="entry name" value="PP2Cc"/>
    <property type="match status" value="1"/>
</dbReference>
<accession>A0A2J8B586</accession>
<dbReference type="RefSeq" id="WP_034574650.1">
    <property type="nucleotide sequence ID" value="NZ_NBZD01000001.1"/>
</dbReference>
<dbReference type="NCBIfam" id="NF033484">
    <property type="entry name" value="Stp1_PP2C_phos"/>
    <property type="match status" value="1"/>
</dbReference>
<name>A0A2J8B586_9FIRM</name>
<dbReference type="InterPro" id="IPR015655">
    <property type="entry name" value="PP2C"/>
</dbReference>
<dbReference type="SUPFAM" id="SSF81606">
    <property type="entry name" value="PP2C-like"/>
    <property type="match status" value="1"/>
</dbReference>
<dbReference type="PANTHER" id="PTHR13832">
    <property type="entry name" value="PROTEIN PHOSPHATASE 2C"/>
    <property type="match status" value="1"/>
</dbReference>
<gene>
    <name evidence="2" type="ORF">B7R76_03305</name>
</gene>
<dbReference type="GO" id="GO:0004722">
    <property type="term" value="F:protein serine/threonine phosphatase activity"/>
    <property type="evidence" value="ECO:0007669"/>
    <property type="project" value="InterPro"/>
</dbReference>
<proteinExistence type="predicted"/>
<evidence type="ECO:0000313" key="3">
    <source>
        <dbReference type="Proteomes" id="UP000236394"/>
    </source>
</evidence>
<dbReference type="Proteomes" id="UP000236394">
    <property type="component" value="Unassembled WGS sequence"/>
</dbReference>
<dbReference type="SMART" id="SM00331">
    <property type="entry name" value="PP2C_SIG"/>
    <property type="match status" value="1"/>
</dbReference>
<feature type="domain" description="PPM-type phosphatase" evidence="1">
    <location>
        <begin position="2"/>
        <end position="245"/>
    </location>
</feature>
<dbReference type="AlphaFoldDB" id="A0A2J8B586"/>
<dbReference type="SMART" id="SM00332">
    <property type="entry name" value="PP2Cc"/>
    <property type="match status" value="1"/>
</dbReference>
<dbReference type="PANTHER" id="PTHR13832:SF827">
    <property type="entry name" value="PROTEIN PHOSPHATASE 1L"/>
    <property type="match status" value="1"/>
</dbReference>
<dbReference type="InterPro" id="IPR001932">
    <property type="entry name" value="PPM-type_phosphatase-like_dom"/>
</dbReference>
<dbReference type="Pfam" id="PF13672">
    <property type="entry name" value="PP2C_2"/>
    <property type="match status" value="1"/>
</dbReference>
<reference evidence="3" key="1">
    <citation type="submission" date="2017-04" db="EMBL/GenBank/DDBJ databases">
        <authorList>
            <person name="Bumgarner R.E."/>
            <person name="Fredricks D.N."/>
            <person name="Srinivasan S."/>
        </authorList>
    </citation>
    <scope>NUCLEOTIDE SEQUENCE [LARGE SCALE GENOMIC DNA]</scope>
    <source>
        <strain evidence="3">KA00405</strain>
    </source>
</reference>
<dbReference type="InterPro" id="IPR036457">
    <property type="entry name" value="PPM-type-like_dom_sf"/>
</dbReference>